<keyword evidence="2" id="KW-1185">Reference proteome</keyword>
<organism evidence="1 2">
    <name type="scientific">Zalaria obscura</name>
    <dbReference type="NCBI Taxonomy" id="2024903"/>
    <lineage>
        <taxon>Eukaryota</taxon>
        <taxon>Fungi</taxon>
        <taxon>Dikarya</taxon>
        <taxon>Ascomycota</taxon>
        <taxon>Pezizomycotina</taxon>
        <taxon>Dothideomycetes</taxon>
        <taxon>Dothideomycetidae</taxon>
        <taxon>Dothideales</taxon>
        <taxon>Zalariaceae</taxon>
        <taxon>Zalaria</taxon>
    </lineage>
</organism>
<proteinExistence type="predicted"/>
<evidence type="ECO:0000313" key="2">
    <source>
        <dbReference type="Proteomes" id="UP001320706"/>
    </source>
</evidence>
<evidence type="ECO:0000313" key="1">
    <source>
        <dbReference type="EMBL" id="KAK8222034.1"/>
    </source>
</evidence>
<gene>
    <name evidence="1" type="ORF">M8818_000202</name>
</gene>
<dbReference type="Proteomes" id="UP001320706">
    <property type="component" value="Unassembled WGS sequence"/>
</dbReference>
<accession>A0ACC3SPG0</accession>
<protein>
    <submittedName>
        <fullName evidence="1">Uncharacterized protein</fullName>
    </submittedName>
</protein>
<name>A0ACC3SPG0_9PEZI</name>
<sequence>MSAKNTPKAHPDQSTWACEYTQRHHTTGHPQLHHAGCLAWCADHQQASLLMEYTGCTSAICKPKLFQQHDMCSPRAASPPGCLTGDTTSLWLESARHRKRDSKDNSSMFIP</sequence>
<dbReference type="EMBL" id="JAMKPW020000001">
    <property type="protein sequence ID" value="KAK8222034.1"/>
    <property type="molecule type" value="Genomic_DNA"/>
</dbReference>
<comment type="caution">
    <text evidence="1">The sequence shown here is derived from an EMBL/GenBank/DDBJ whole genome shotgun (WGS) entry which is preliminary data.</text>
</comment>
<reference evidence="1" key="1">
    <citation type="submission" date="2024-02" db="EMBL/GenBank/DDBJ databases">
        <title>Metagenome Assembled Genome of Zalaria obscura JY119.</title>
        <authorList>
            <person name="Vighnesh L."/>
            <person name="Jagadeeshwari U."/>
            <person name="Venkata Ramana C."/>
            <person name="Sasikala C."/>
        </authorList>
    </citation>
    <scope>NUCLEOTIDE SEQUENCE</scope>
    <source>
        <strain evidence="1">JY119</strain>
    </source>
</reference>